<evidence type="ECO:0000313" key="3">
    <source>
        <dbReference type="Proteomes" id="UP001597182"/>
    </source>
</evidence>
<reference evidence="3" key="1">
    <citation type="journal article" date="2019" name="Int. J. Syst. Evol. Microbiol.">
        <title>The Global Catalogue of Microorganisms (GCM) 10K type strain sequencing project: providing services to taxonomists for standard genome sequencing and annotation.</title>
        <authorList>
            <consortium name="The Broad Institute Genomics Platform"/>
            <consortium name="The Broad Institute Genome Sequencing Center for Infectious Disease"/>
            <person name="Wu L."/>
            <person name="Ma J."/>
        </authorList>
    </citation>
    <scope>NUCLEOTIDE SEQUENCE [LARGE SCALE GENOMIC DNA]</scope>
    <source>
        <strain evidence="3">CCUG 49018</strain>
    </source>
</reference>
<dbReference type="Proteomes" id="UP001597182">
    <property type="component" value="Unassembled WGS sequence"/>
</dbReference>
<keyword evidence="3" id="KW-1185">Reference proteome</keyword>
<dbReference type="RefSeq" id="WP_013672341.1">
    <property type="nucleotide sequence ID" value="NZ_BAABKS010000080.1"/>
</dbReference>
<dbReference type="Pfam" id="PF02627">
    <property type="entry name" value="CMD"/>
    <property type="match status" value="1"/>
</dbReference>
<protein>
    <submittedName>
        <fullName evidence="2">Carboxymuconolactone decarboxylase family protein</fullName>
    </submittedName>
</protein>
<evidence type="ECO:0000313" key="2">
    <source>
        <dbReference type="EMBL" id="MFD1233731.1"/>
    </source>
</evidence>
<dbReference type="PANTHER" id="PTHR34846:SF11">
    <property type="entry name" value="4-CARBOXYMUCONOLACTONE DECARBOXYLASE FAMILY PROTEIN (AFU_ORTHOLOGUE AFUA_6G11590)"/>
    <property type="match status" value="1"/>
</dbReference>
<dbReference type="Gene3D" id="1.20.1290.10">
    <property type="entry name" value="AhpD-like"/>
    <property type="match status" value="1"/>
</dbReference>
<proteinExistence type="predicted"/>
<gene>
    <name evidence="2" type="ORF">ACFQ34_10600</name>
</gene>
<dbReference type="InterPro" id="IPR029032">
    <property type="entry name" value="AhpD-like"/>
</dbReference>
<dbReference type="PANTHER" id="PTHR34846">
    <property type="entry name" value="4-CARBOXYMUCONOLACTONE DECARBOXYLASE FAMILY PROTEIN (AFU_ORTHOLOGUE AFUA_6G11590)"/>
    <property type="match status" value="1"/>
</dbReference>
<evidence type="ECO:0000259" key="1">
    <source>
        <dbReference type="Pfam" id="PF02627"/>
    </source>
</evidence>
<organism evidence="2 3">
    <name type="scientific">Pseudonocardia benzenivorans</name>
    <dbReference type="NCBI Taxonomy" id="228005"/>
    <lineage>
        <taxon>Bacteria</taxon>
        <taxon>Bacillati</taxon>
        <taxon>Actinomycetota</taxon>
        <taxon>Actinomycetes</taxon>
        <taxon>Pseudonocardiales</taxon>
        <taxon>Pseudonocardiaceae</taxon>
        <taxon>Pseudonocardia</taxon>
    </lineage>
</organism>
<name>A0ABW3VEL3_9PSEU</name>
<accession>A0ABW3VEL3</accession>
<feature type="domain" description="Carboxymuconolactone decarboxylase-like" evidence="1">
    <location>
        <begin position="56"/>
        <end position="119"/>
    </location>
</feature>
<dbReference type="EMBL" id="JBHTMB010000080">
    <property type="protein sequence ID" value="MFD1233731.1"/>
    <property type="molecule type" value="Genomic_DNA"/>
</dbReference>
<dbReference type="SUPFAM" id="SSF69118">
    <property type="entry name" value="AhpD-like"/>
    <property type="match status" value="1"/>
</dbReference>
<sequence>MSRLTGLRPADMDDEQKRLYEEIVSSRRGPGSTAAAPITDESGALRGPFEAMLRAPGIGDALQRLGAGIRYRGSLSGREREMAILVVAAHWESAFEQHAHEAAGRTAGLADAELAALRAKGPAFDGPVLDDPREACVLATARALVSTGDLDDEQYTAAVSTLGEADLFELTTLVGYYATLALQMRVFRVT</sequence>
<comment type="caution">
    <text evidence="2">The sequence shown here is derived from an EMBL/GenBank/DDBJ whole genome shotgun (WGS) entry which is preliminary data.</text>
</comment>
<dbReference type="InterPro" id="IPR003779">
    <property type="entry name" value="CMD-like"/>
</dbReference>